<organism evidence="4 5">
    <name type="scientific">Clostridium tetani</name>
    <dbReference type="NCBI Taxonomy" id="1513"/>
    <lineage>
        <taxon>Bacteria</taxon>
        <taxon>Bacillati</taxon>
        <taxon>Bacillota</taxon>
        <taxon>Clostridia</taxon>
        <taxon>Eubacteriales</taxon>
        <taxon>Clostridiaceae</taxon>
        <taxon>Clostridium</taxon>
    </lineage>
</organism>
<dbReference type="EMBL" id="QMAP01000007">
    <property type="protein sequence ID" value="RXI48084.1"/>
    <property type="molecule type" value="Genomic_DNA"/>
</dbReference>
<dbReference type="Gene3D" id="4.10.860.10">
    <property type="entry name" value="UVR domain"/>
    <property type="match status" value="1"/>
</dbReference>
<dbReference type="GO" id="GO:0046870">
    <property type="term" value="F:cadmium ion binding"/>
    <property type="evidence" value="ECO:0007669"/>
    <property type="project" value="TreeGrafter"/>
</dbReference>
<keyword evidence="1" id="KW-0175">Coiled coil</keyword>
<evidence type="ECO:0000313" key="3">
    <source>
        <dbReference type="EMBL" id="BDR82308.1"/>
    </source>
</evidence>
<dbReference type="GO" id="GO:1990169">
    <property type="term" value="P:stress response to copper ion"/>
    <property type="evidence" value="ECO:0007669"/>
    <property type="project" value="TreeGrafter"/>
</dbReference>
<feature type="coiled-coil region" evidence="1">
    <location>
        <begin position="132"/>
        <end position="171"/>
    </location>
</feature>
<dbReference type="GO" id="GO:0050897">
    <property type="term" value="F:cobalt ion binding"/>
    <property type="evidence" value="ECO:0007669"/>
    <property type="project" value="TreeGrafter"/>
</dbReference>
<dbReference type="GO" id="GO:0005507">
    <property type="term" value="F:copper ion binding"/>
    <property type="evidence" value="ECO:0007669"/>
    <property type="project" value="TreeGrafter"/>
</dbReference>
<proteinExistence type="predicted"/>
<evidence type="ECO:0000313" key="6">
    <source>
        <dbReference type="Proteomes" id="UP001321763"/>
    </source>
</evidence>
<evidence type="ECO:0000313" key="5">
    <source>
        <dbReference type="Proteomes" id="UP000290921"/>
    </source>
</evidence>
<dbReference type="SUPFAM" id="SSF46600">
    <property type="entry name" value="C-terminal UvrC-binding domain of UvrB"/>
    <property type="match status" value="1"/>
</dbReference>
<evidence type="ECO:0000313" key="4">
    <source>
        <dbReference type="EMBL" id="RXI48084.1"/>
    </source>
</evidence>
<dbReference type="InterPro" id="IPR025542">
    <property type="entry name" value="YacH"/>
</dbReference>
<dbReference type="GeneID" id="24253726"/>
<dbReference type="GO" id="GO:1990170">
    <property type="term" value="P:stress response to cadmium ion"/>
    <property type="evidence" value="ECO:0007669"/>
    <property type="project" value="TreeGrafter"/>
</dbReference>
<dbReference type="PANTHER" id="PTHR38430">
    <property type="entry name" value="PROTEIN-ARGININE KINASE ACTIVATOR PROTEIN"/>
    <property type="match status" value="1"/>
</dbReference>
<dbReference type="PROSITE" id="PS50151">
    <property type="entry name" value="UVR"/>
    <property type="match status" value="1"/>
</dbReference>
<dbReference type="Proteomes" id="UP001321763">
    <property type="component" value="Chromosome"/>
</dbReference>
<dbReference type="OMA" id="CGKRPAT"/>
<gene>
    <name evidence="4" type="ORF">DP130_08300</name>
    <name evidence="3" type="ORF">K234311028_25540</name>
</gene>
<dbReference type="InterPro" id="IPR001943">
    <property type="entry name" value="UVR_dom"/>
</dbReference>
<dbReference type="Pfam" id="PF02151">
    <property type="entry name" value="UVR"/>
    <property type="match status" value="1"/>
</dbReference>
<dbReference type="GO" id="GO:0008270">
    <property type="term" value="F:zinc ion binding"/>
    <property type="evidence" value="ECO:0007669"/>
    <property type="project" value="TreeGrafter"/>
</dbReference>
<evidence type="ECO:0000259" key="2">
    <source>
        <dbReference type="PROSITE" id="PS50151"/>
    </source>
</evidence>
<dbReference type="PIRSF" id="PIRSF015034">
    <property type="entry name" value="YacH"/>
    <property type="match status" value="1"/>
</dbReference>
<dbReference type="RefSeq" id="WP_011100744.1">
    <property type="nucleotide sequence ID" value="NZ_AP026804.1"/>
</dbReference>
<protein>
    <submittedName>
        <fullName evidence="3 4">Excinuclease</fullName>
    </submittedName>
</protein>
<dbReference type="InterPro" id="IPR036876">
    <property type="entry name" value="UVR_dom_sf"/>
</dbReference>
<name>A0A4Q0VAH0_CLOTA</name>
<dbReference type="EMBL" id="AP026818">
    <property type="protein sequence ID" value="BDR82308.1"/>
    <property type="molecule type" value="Genomic_DNA"/>
</dbReference>
<sequence length="172" mass="19512">MLCERCKKNNANVHITKVINGDKQELNVCNRCASEMGDIYSSIGDADFTSPYTFQNLLSGLMDYMNGSPEKTSVNIEACKKCGNSYLEFKEKGLAGCSQCYKNLSNTFQPVIKRVQGNVIHTGKIPKRAGKYIIKKNKVQNLKEDLKKAIEEEEYERAAELRDMIKELERDN</sequence>
<evidence type="ECO:0000256" key="1">
    <source>
        <dbReference type="SAM" id="Coils"/>
    </source>
</evidence>
<dbReference type="AlphaFoldDB" id="A0A4Q0VAH0"/>
<reference evidence="4 5" key="1">
    <citation type="submission" date="2018-06" db="EMBL/GenBank/DDBJ databases">
        <title>Genome conservation of Clostridium tetani.</title>
        <authorList>
            <person name="Bruggemann H."/>
            <person name="Popoff M.R."/>
        </authorList>
    </citation>
    <scope>NUCLEOTIDE SEQUENCE [LARGE SCALE GENOMIC DNA]</scope>
    <source>
        <strain evidence="4 5">2017.061</strain>
    </source>
</reference>
<accession>A0A4Q0VAH0</accession>
<dbReference type="Proteomes" id="UP000290921">
    <property type="component" value="Unassembled WGS sequence"/>
</dbReference>
<reference evidence="3 6" key="2">
    <citation type="submission" date="2022-09" db="EMBL/GenBank/DDBJ databases">
        <title>complete genome sequences of Clostridium tetani str. KHSU-234311-028 isolated from soil.</title>
        <authorList>
            <person name="Sekizuka T."/>
            <person name="Shitada C."/>
            <person name="Takahashi M."/>
            <person name="Kuroda M."/>
        </authorList>
    </citation>
    <scope>NUCLEOTIDE SEQUENCE [LARGE SCALE GENOMIC DNA]</scope>
    <source>
        <strain evidence="3 6">KHSU-234311-028</strain>
    </source>
</reference>
<feature type="domain" description="UVR" evidence="2">
    <location>
        <begin position="136"/>
        <end position="171"/>
    </location>
</feature>
<dbReference type="PANTHER" id="PTHR38430:SF1">
    <property type="entry name" value="PROTEIN-ARGININE KINASE ACTIVATOR PROTEIN"/>
    <property type="match status" value="1"/>
</dbReference>